<accession>A0A379AKW3</accession>
<protein>
    <submittedName>
        <fullName evidence="1">Uncharacterized protein</fullName>
    </submittedName>
</protein>
<dbReference type="AlphaFoldDB" id="A0A379AKW3"/>
<dbReference type="EMBL" id="UGSO01000001">
    <property type="protein sequence ID" value="SUB18202.1"/>
    <property type="molecule type" value="Genomic_DNA"/>
</dbReference>
<proteinExistence type="predicted"/>
<name>A0A379AKW3_ENTAG</name>
<organism evidence="1 2">
    <name type="scientific">Enterobacter agglomerans</name>
    <name type="common">Erwinia herbicola</name>
    <name type="synonym">Pantoea agglomerans</name>
    <dbReference type="NCBI Taxonomy" id="549"/>
    <lineage>
        <taxon>Bacteria</taxon>
        <taxon>Pseudomonadati</taxon>
        <taxon>Pseudomonadota</taxon>
        <taxon>Gammaproteobacteria</taxon>
        <taxon>Enterobacterales</taxon>
        <taxon>Erwiniaceae</taxon>
        <taxon>Pantoea</taxon>
        <taxon>Pantoea agglomerans group</taxon>
    </lineage>
</organism>
<gene>
    <name evidence="1" type="ORF">NCTC9381_04149</name>
</gene>
<evidence type="ECO:0000313" key="1">
    <source>
        <dbReference type="EMBL" id="SUB18202.1"/>
    </source>
</evidence>
<evidence type="ECO:0000313" key="2">
    <source>
        <dbReference type="Proteomes" id="UP000254640"/>
    </source>
</evidence>
<keyword evidence="2" id="KW-1185">Reference proteome</keyword>
<dbReference type="Proteomes" id="UP000254640">
    <property type="component" value="Unassembled WGS sequence"/>
</dbReference>
<reference evidence="1 2" key="1">
    <citation type="submission" date="2018-06" db="EMBL/GenBank/DDBJ databases">
        <authorList>
            <consortium name="Pathogen Informatics"/>
            <person name="Doyle S."/>
        </authorList>
    </citation>
    <scope>NUCLEOTIDE SEQUENCE [LARGE SCALE GENOMIC DNA]</scope>
    <source>
        <strain evidence="1 2">NCTC9381</strain>
    </source>
</reference>
<sequence>MTLLLATSCSSRNTTNPEPVAITDSACVLFSPLYTYGDDAQKMDVRTVRAINTHNDMWDSLCGHPAAAK</sequence>